<dbReference type="Gene3D" id="2.30.42.10">
    <property type="match status" value="1"/>
</dbReference>
<dbReference type="AlphaFoldDB" id="A0A672Q725"/>
<dbReference type="GO" id="GO:0031267">
    <property type="term" value="F:small GTPase binding"/>
    <property type="evidence" value="ECO:0007669"/>
    <property type="project" value="InterPro"/>
</dbReference>
<name>A0A672Q725_SINGR</name>
<comment type="subcellular location">
    <subcellularLocation>
        <location evidence="8">Synapse</location>
    </subcellularLocation>
</comment>
<dbReference type="SUPFAM" id="SSF50156">
    <property type="entry name" value="PDZ domain-like"/>
    <property type="match status" value="1"/>
</dbReference>
<dbReference type="CDD" id="cd04031">
    <property type="entry name" value="C2A_RIM1alpha"/>
    <property type="match status" value="1"/>
</dbReference>
<dbReference type="Ensembl" id="ENSSGRT00000076784.1">
    <property type="protein sequence ID" value="ENSSGRP00000072095.1"/>
    <property type="gene ID" value="ENSSGRG00000036569.1"/>
</dbReference>
<protein>
    <recommendedName>
        <fullName evidence="14">Regulating synaptic membrane exocytosis 2b</fullName>
    </recommendedName>
</protein>
<dbReference type="CDD" id="cd04028">
    <property type="entry name" value="C2B_RIM1alpha"/>
    <property type="match status" value="1"/>
</dbReference>
<feature type="compositionally biased region" description="Polar residues" evidence="9">
    <location>
        <begin position="155"/>
        <end position="167"/>
    </location>
</feature>
<keyword evidence="2" id="KW-0479">Metal-binding</keyword>
<dbReference type="GO" id="GO:0048791">
    <property type="term" value="P:calcium ion-regulated exocytosis of neurotransmitter"/>
    <property type="evidence" value="ECO:0007669"/>
    <property type="project" value="TreeGrafter"/>
</dbReference>
<evidence type="ECO:0000313" key="12">
    <source>
        <dbReference type="Ensembl" id="ENSSGRP00000072095.1"/>
    </source>
</evidence>
<feature type="compositionally biased region" description="Basic and acidic residues" evidence="9">
    <location>
        <begin position="117"/>
        <end position="127"/>
    </location>
</feature>
<dbReference type="GO" id="GO:0050806">
    <property type="term" value="P:positive regulation of synaptic transmission"/>
    <property type="evidence" value="ECO:0007669"/>
    <property type="project" value="TreeGrafter"/>
</dbReference>
<evidence type="ECO:0000256" key="2">
    <source>
        <dbReference type="ARBA" id="ARBA00022723"/>
    </source>
</evidence>
<evidence type="ECO:0000256" key="7">
    <source>
        <dbReference type="ARBA" id="ARBA00023018"/>
    </source>
</evidence>
<evidence type="ECO:0000313" key="13">
    <source>
        <dbReference type="Proteomes" id="UP000472262"/>
    </source>
</evidence>
<dbReference type="InterPro" id="IPR000008">
    <property type="entry name" value="C2_dom"/>
</dbReference>
<sequence length="1063" mass="120216">SQQPWNFFITFSQKKNNSISPQIMHPLFPVFKPQPYEEQMRIHAQVSRARHERRHSDVSLAYTELDEPLHGPGGRQSRLPLLGGPSQRSYSMDRSSPGRRMSNHSPPTPHRSPVLGDSRRGLAEPTRKPIPQQHHLDPSSAMRRNKQDKMDSMLRNDSLSSDQSESVQPPPPRPHRSKRLGKLRTMGSFSSSEEELATTPEYTSCEDVELESESISEKGNIQRGKRKTNEQAHFLDAIYAPSERQKTVVRFWERSHDEDAEWCEPQVKDSGVDTCSSTTLNEEHSHSDKHPVTWQPSKDGERLIGRIVLNKRMKDGTVPRDTGALLGLKVVGGKMTESGRLCAFITKVKRGSLADTVGHLRPGDQVLEWNGRVLQGATFKEVYNIILESKPEPQVELVVSRPIGDVPRIPESTHGQLESSSSSFESQKMGPSISVTSPMSPGMLRDNPQYLSGQLSVKLWYDKVGHQLIVTILGAKDLPSREDGRPRNPYVKIYFLPDRSDKSKRRTKTVKKSLEPKWNQTFMYSPVHRREFRERMLEITLWDQARVREEESEFLGEILIELETALVDDQPHWYKLQTHDLSSMPLPNPSPCMQRRLLHGESPTRRLQRSQRISDSEFSDYDGEDGIGVISDYRHNGRDFQSSTLSVPEQVISSNHCSRSDVTRTRSRSPSVPPPQRYKHVRAVSYVSSGHIIKHAPNFLPSPKKKLIYGNNSAKTSPLFECNNQHCFFPSQRGMDSLSMRSSDSDVSDVSALSSASRLSSTSYMSVQSERVRASRRIRPQNISADWTWSKSMTRPRPKDGLLETLWFEVSHICLFLFTHLPFPLLLFSEEGKKKKPVRLAIQRSVETGLAVEMKSRMTRQPSRETTDDGDKVKPGNLIFPGVKISSDSQFTEFLDGLGPAQLAGRQTLATPPMGDIQIGMVHRKERLDVEVIRARGLVGKPGNKQTPAPYVKVYLLDNGKCINKKKTRTARKTLDPLYQQQLQFEENPEGKVLQIIVWGDYGRMDHKSFMGAAQILLDDLELTNMVIGWYKLFPPTSLVDPTLAPLSSKPPGSGLDSSNVRS</sequence>
<dbReference type="SUPFAM" id="SSF49562">
    <property type="entry name" value="C2 domain (Calcium/lipid-binding domain, CaLB)"/>
    <property type="match status" value="2"/>
</dbReference>
<feature type="compositionally biased region" description="Acidic residues" evidence="9">
    <location>
        <begin position="204"/>
        <end position="214"/>
    </location>
</feature>
<dbReference type="FunFam" id="2.60.40.150:FF:000001">
    <property type="entry name" value="Regulating synaptic membrane exocytosis 3, isoform CRA_a"/>
    <property type="match status" value="1"/>
</dbReference>
<reference evidence="12" key="1">
    <citation type="submission" date="2025-08" db="UniProtKB">
        <authorList>
            <consortium name="Ensembl"/>
        </authorList>
    </citation>
    <scope>IDENTIFICATION</scope>
</reference>
<dbReference type="PROSITE" id="PS50004">
    <property type="entry name" value="C2"/>
    <property type="match status" value="2"/>
</dbReference>
<accession>A0A672Q725</accession>
<feature type="region of interest" description="Disordered" evidence="9">
    <location>
        <begin position="408"/>
        <end position="441"/>
    </location>
</feature>
<dbReference type="Pfam" id="PF00595">
    <property type="entry name" value="PDZ"/>
    <property type="match status" value="1"/>
</dbReference>
<keyword evidence="7" id="KW-0770">Synapse</keyword>
<dbReference type="SMART" id="SM00228">
    <property type="entry name" value="PDZ"/>
    <property type="match status" value="1"/>
</dbReference>
<feature type="domain" description="C2" evidence="10">
    <location>
        <begin position="913"/>
        <end position="1031"/>
    </location>
</feature>
<evidence type="ECO:0000259" key="10">
    <source>
        <dbReference type="PROSITE" id="PS50004"/>
    </source>
</evidence>
<keyword evidence="6" id="KW-0862">Zinc</keyword>
<feature type="compositionally biased region" description="Basic and acidic residues" evidence="9">
    <location>
        <begin position="145"/>
        <end position="154"/>
    </location>
</feature>
<evidence type="ECO:0000256" key="1">
    <source>
        <dbReference type="ARBA" id="ARBA00022553"/>
    </source>
</evidence>
<dbReference type="InterPro" id="IPR035892">
    <property type="entry name" value="C2_domain_sf"/>
</dbReference>
<evidence type="ECO:0008006" key="14">
    <source>
        <dbReference type="Google" id="ProtNLM"/>
    </source>
</evidence>
<dbReference type="PANTHER" id="PTHR12157:SF15">
    <property type="entry name" value="REGULATING SYNAPTIC MEMBRANE EXOCYTOSIS PROTEIN 2"/>
    <property type="match status" value="1"/>
</dbReference>
<keyword evidence="1" id="KW-0597">Phosphoprotein</keyword>
<dbReference type="GO" id="GO:0042391">
    <property type="term" value="P:regulation of membrane potential"/>
    <property type="evidence" value="ECO:0007669"/>
    <property type="project" value="TreeGrafter"/>
</dbReference>
<keyword evidence="13" id="KW-1185">Reference proteome</keyword>
<feature type="domain" description="C2" evidence="10">
    <location>
        <begin position="451"/>
        <end position="574"/>
    </location>
</feature>
<dbReference type="GO" id="GO:2000300">
    <property type="term" value="P:regulation of synaptic vesicle exocytosis"/>
    <property type="evidence" value="ECO:0007669"/>
    <property type="project" value="TreeGrafter"/>
</dbReference>
<dbReference type="GO" id="GO:0008270">
    <property type="term" value="F:zinc ion binding"/>
    <property type="evidence" value="ECO:0007669"/>
    <property type="project" value="UniProtKB-KW"/>
</dbReference>
<feature type="domain" description="PDZ" evidence="11">
    <location>
        <begin position="306"/>
        <end position="401"/>
    </location>
</feature>
<feature type="region of interest" description="Disordered" evidence="9">
    <location>
        <begin position="62"/>
        <end position="227"/>
    </location>
</feature>
<dbReference type="FunFam" id="2.60.40.150:FF:000003">
    <property type="entry name" value="Regulating synaptic membrane exocytosis protein 2"/>
    <property type="match status" value="1"/>
</dbReference>
<organism evidence="12 13">
    <name type="scientific">Sinocyclocheilus grahami</name>
    <name type="common">Dianchi golden-line fish</name>
    <name type="synonym">Barbus grahami</name>
    <dbReference type="NCBI Taxonomy" id="75366"/>
    <lineage>
        <taxon>Eukaryota</taxon>
        <taxon>Metazoa</taxon>
        <taxon>Chordata</taxon>
        <taxon>Craniata</taxon>
        <taxon>Vertebrata</taxon>
        <taxon>Euteleostomi</taxon>
        <taxon>Actinopterygii</taxon>
        <taxon>Neopterygii</taxon>
        <taxon>Teleostei</taxon>
        <taxon>Ostariophysi</taxon>
        <taxon>Cypriniformes</taxon>
        <taxon>Cyprinidae</taxon>
        <taxon>Cyprininae</taxon>
        <taxon>Sinocyclocheilus</taxon>
    </lineage>
</organism>
<dbReference type="Gene3D" id="2.60.40.150">
    <property type="entry name" value="C2 domain"/>
    <property type="match status" value="2"/>
</dbReference>
<dbReference type="SMART" id="SM00239">
    <property type="entry name" value="C2"/>
    <property type="match status" value="2"/>
</dbReference>
<keyword evidence="5" id="KW-0221">Differentiation</keyword>
<dbReference type="InterPro" id="IPR039032">
    <property type="entry name" value="Rim-like"/>
</dbReference>
<dbReference type="GO" id="GO:0042734">
    <property type="term" value="C:presynaptic membrane"/>
    <property type="evidence" value="ECO:0007669"/>
    <property type="project" value="TreeGrafter"/>
</dbReference>
<evidence type="ECO:0000259" key="11">
    <source>
        <dbReference type="PROSITE" id="PS50106"/>
    </source>
</evidence>
<dbReference type="GO" id="GO:0030154">
    <property type="term" value="P:cell differentiation"/>
    <property type="evidence" value="ECO:0007669"/>
    <property type="project" value="UniProtKB-KW"/>
</dbReference>
<feature type="compositionally biased region" description="Basic residues" evidence="9">
    <location>
        <begin position="173"/>
        <end position="182"/>
    </location>
</feature>
<keyword evidence="3" id="KW-0677">Repeat</keyword>
<dbReference type="GO" id="GO:0048167">
    <property type="term" value="P:regulation of synaptic plasticity"/>
    <property type="evidence" value="ECO:0007669"/>
    <property type="project" value="TreeGrafter"/>
</dbReference>
<evidence type="ECO:0000256" key="4">
    <source>
        <dbReference type="ARBA" id="ARBA00022771"/>
    </source>
</evidence>
<dbReference type="Pfam" id="PF00168">
    <property type="entry name" value="C2"/>
    <property type="match status" value="2"/>
</dbReference>
<evidence type="ECO:0000256" key="5">
    <source>
        <dbReference type="ARBA" id="ARBA00022782"/>
    </source>
</evidence>
<dbReference type="InterPro" id="IPR001478">
    <property type="entry name" value="PDZ"/>
</dbReference>
<dbReference type="Proteomes" id="UP000472262">
    <property type="component" value="Unassembled WGS sequence"/>
</dbReference>
<dbReference type="GO" id="GO:0048788">
    <property type="term" value="C:cytoskeleton of presynaptic active zone"/>
    <property type="evidence" value="ECO:0007669"/>
    <property type="project" value="TreeGrafter"/>
</dbReference>
<keyword evidence="4" id="KW-0863">Zinc-finger</keyword>
<dbReference type="GO" id="GO:0044325">
    <property type="term" value="F:transmembrane transporter binding"/>
    <property type="evidence" value="ECO:0007669"/>
    <property type="project" value="TreeGrafter"/>
</dbReference>
<evidence type="ECO:0000256" key="8">
    <source>
        <dbReference type="ARBA" id="ARBA00034103"/>
    </source>
</evidence>
<feature type="region of interest" description="Disordered" evidence="9">
    <location>
        <begin position="653"/>
        <end position="676"/>
    </location>
</feature>
<dbReference type="CDD" id="cd06714">
    <property type="entry name" value="PDZ_RIM-like"/>
    <property type="match status" value="1"/>
</dbReference>
<dbReference type="PROSITE" id="PS50106">
    <property type="entry name" value="PDZ"/>
    <property type="match status" value="1"/>
</dbReference>
<dbReference type="InterPro" id="IPR036034">
    <property type="entry name" value="PDZ_sf"/>
</dbReference>
<evidence type="ECO:0000256" key="3">
    <source>
        <dbReference type="ARBA" id="ARBA00022737"/>
    </source>
</evidence>
<dbReference type="FunFam" id="2.30.42.10:FF:000003">
    <property type="entry name" value="Regulating synaptic membrane exocytosis protein 1, putative"/>
    <property type="match status" value="1"/>
</dbReference>
<proteinExistence type="predicted"/>
<reference evidence="12" key="2">
    <citation type="submission" date="2025-09" db="UniProtKB">
        <authorList>
            <consortium name="Ensembl"/>
        </authorList>
    </citation>
    <scope>IDENTIFICATION</scope>
</reference>
<evidence type="ECO:0000256" key="6">
    <source>
        <dbReference type="ARBA" id="ARBA00022833"/>
    </source>
</evidence>
<dbReference type="PANTHER" id="PTHR12157">
    <property type="entry name" value="REGULATING SYNAPTIC MEMBRANE EXOCYTOSIS PROTEIN"/>
    <property type="match status" value="1"/>
</dbReference>
<evidence type="ECO:0000256" key="9">
    <source>
        <dbReference type="SAM" id="MobiDB-lite"/>
    </source>
</evidence>